<sequence length="89" mass="10039">MNTATTPSRSMAIKSSHSMKVQHQVQLITSHGQKNHDLTSPIGSRGSLGIVLEVSHHRMWGKFSDVESAQHLPKARKEKKQANEREREK</sequence>
<name>A0A371FYM5_MUCPR</name>
<reference evidence="2" key="1">
    <citation type="submission" date="2018-05" db="EMBL/GenBank/DDBJ databases">
        <title>Draft genome of Mucuna pruriens seed.</title>
        <authorList>
            <person name="Nnadi N.E."/>
            <person name="Vos R."/>
            <person name="Hasami M.H."/>
            <person name="Devisetty U.K."/>
            <person name="Aguiy J.C."/>
        </authorList>
    </citation>
    <scope>NUCLEOTIDE SEQUENCE [LARGE SCALE GENOMIC DNA]</scope>
    <source>
        <strain evidence="2">JCA_2017</strain>
    </source>
</reference>
<accession>A0A371FYM5</accession>
<dbReference type="EMBL" id="QJKJ01007369">
    <property type="protein sequence ID" value="RDX83416.1"/>
    <property type="molecule type" value="Genomic_DNA"/>
</dbReference>
<gene>
    <name evidence="2" type="ORF">CR513_35659</name>
</gene>
<comment type="caution">
    <text evidence="2">The sequence shown here is derived from an EMBL/GenBank/DDBJ whole genome shotgun (WGS) entry which is preliminary data.</text>
</comment>
<evidence type="ECO:0000256" key="1">
    <source>
        <dbReference type="SAM" id="MobiDB-lite"/>
    </source>
</evidence>
<organism evidence="2 3">
    <name type="scientific">Mucuna pruriens</name>
    <name type="common">Velvet bean</name>
    <name type="synonym">Dolichos pruriens</name>
    <dbReference type="NCBI Taxonomy" id="157652"/>
    <lineage>
        <taxon>Eukaryota</taxon>
        <taxon>Viridiplantae</taxon>
        <taxon>Streptophyta</taxon>
        <taxon>Embryophyta</taxon>
        <taxon>Tracheophyta</taxon>
        <taxon>Spermatophyta</taxon>
        <taxon>Magnoliopsida</taxon>
        <taxon>eudicotyledons</taxon>
        <taxon>Gunneridae</taxon>
        <taxon>Pentapetalae</taxon>
        <taxon>rosids</taxon>
        <taxon>fabids</taxon>
        <taxon>Fabales</taxon>
        <taxon>Fabaceae</taxon>
        <taxon>Papilionoideae</taxon>
        <taxon>50 kb inversion clade</taxon>
        <taxon>NPAAA clade</taxon>
        <taxon>indigoferoid/millettioid clade</taxon>
        <taxon>Phaseoleae</taxon>
        <taxon>Mucuna</taxon>
    </lineage>
</organism>
<dbReference type="AlphaFoldDB" id="A0A371FYM5"/>
<evidence type="ECO:0000313" key="2">
    <source>
        <dbReference type="EMBL" id="RDX83416.1"/>
    </source>
</evidence>
<protein>
    <submittedName>
        <fullName evidence="2">Uncharacterized protein</fullName>
    </submittedName>
</protein>
<proteinExistence type="predicted"/>
<feature type="non-terminal residue" evidence="2">
    <location>
        <position position="1"/>
    </location>
</feature>
<feature type="region of interest" description="Disordered" evidence="1">
    <location>
        <begin position="65"/>
        <end position="89"/>
    </location>
</feature>
<feature type="compositionally biased region" description="Basic and acidic residues" evidence="1">
    <location>
        <begin position="80"/>
        <end position="89"/>
    </location>
</feature>
<dbReference type="Proteomes" id="UP000257109">
    <property type="component" value="Unassembled WGS sequence"/>
</dbReference>
<keyword evidence="3" id="KW-1185">Reference proteome</keyword>
<evidence type="ECO:0000313" key="3">
    <source>
        <dbReference type="Proteomes" id="UP000257109"/>
    </source>
</evidence>
<feature type="region of interest" description="Disordered" evidence="1">
    <location>
        <begin position="1"/>
        <end position="23"/>
    </location>
</feature>